<dbReference type="NCBIfam" id="TIGR03518">
    <property type="entry name" value="ABC_perm_GldF"/>
    <property type="match status" value="1"/>
</dbReference>
<feature type="transmembrane region" description="Helical" evidence="6">
    <location>
        <begin position="766"/>
        <end position="788"/>
    </location>
</feature>
<evidence type="ECO:0000256" key="4">
    <source>
        <dbReference type="ARBA" id="ARBA00022989"/>
    </source>
</evidence>
<dbReference type="EMBL" id="CP019352">
    <property type="protein sequence ID" value="APY00140.1"/>
    <property type="molecule type" value="Genomic_DNA"/>
</dbReference>
<feature type="transmembrane region" description="Helical" evidence="6">
    <location>
        <begin position="165"/>
        <end position="182"/>
    </location>
</feature>
<dbReference type="PANTHER" id="PTHR30294:SF29">
    <property type="entry name" value="MULTIDRUG ABC TRANSPORTER PERMEASE YBHS-RELATED"/>
    <property type="match status" value="1"/>
</dbReference>
<evidence type="ECO:0000259" key="8">
    <source>
        <dbReference type="Pfam" id="PF23357"/>
    </source>
</evidence>
<sequence>MFAILKKEINSFFASPIGYLVIAIFLLLNGLFLWLFKGEFNILDYGFADLSSFFLLAPWILIFLIPAVTMRSFSDEKKQGTLELLLTKPISHSQIVLGKYLGAFLLIILALIPTLLYVYTVNQLGKPVGNLDVGSTLGSYFGLLFLVAAYTAIGVFSSTLSDNQIVAFIIAVFLCFLFYVGFEGLADILGSFIEQIGMASHFKSMSRGVLDTRDIFYFLSITFFFIFLTIKRINTEASKKIKWLPLVIIPLGLIVFNILSSSIYKRFDLTSDKRYTLNKASLNVVKDVDSPIIIDVFLEGDDFPSEFRRLQTETKQLLEEFSAYNSNIKFSFINPIEDEATRDNNIAQLTERGLTPMQLSVQENGKQSQRVIIPWALASYNNQTVDIPLVKYKVNANQQELVTNSVQHLEYAFADGLSKLIHPKRRKIAVLKGNAELEDKYIADFLKTLGQYYYIAPFTLDSVSTNAQKTSKTLNSYDLVIAAKPTEAFSEEEKYVLDQYTMNGGKSLWLIDQINMEKDSLFNPEGKNVAVPRDLNLTNFFFKYGARINPLLTSVKSQNIGRITLETGQDESLKLQHFLWPYSPLALSDVNHPIVNNINFVKFDFANQIDTLKNNIKKTILLKSDKPSRLEGTPKEISLGFALQEPPSELFTKDRQNLAVLLEGEFTSVYNNRVKPIKLDNDRTKSPDTKMIIIADGDVIKNDLDKGRPTTLGFDKWTKETYGNKEFLLNAVNYLLDDDGLINIRSKEVKVAFLDQVKIAKEKTKWQVLNIVLPLLILGLFGFIFNFLRQRKYVKK</sequence>
<dbReference type="KEGG" id="lvn:BWR22_07385"/>
<protein>
    <submittedName>
        <fullName evidence="9">Gliding motility-associated ABC transporter permease subunit GldF</fullName>
    </submittedName>
</protein>
<dbReference type="InterPro" id="IPR019196">
    <property type="entry name" value="ABC_transp_unknown"/>
</dbReference>
<feature type="transmembrane region" description="Helical" evidence="6">
    <location>
        <begin position="56"/>
        <end position="74"/>
    </location>
</feature>
<evidence type="ECO:0000256" key="1">
    <source>
        <dbReference type="ARBA" id="ARBA00004651"/>
    </source>
</evidence>
<evidence type="ECO:0000313" key="9">
    <source>
        <dbReference type="EMBL" id="APY00140.1"/>
    </source>
</evidence>
<dbReference type="AlphaFoldDB" id="A0AAC9LMK3"/>
<dbReference type="Pfam" id="PF09822">
    <property type="entry name" value="ABC_transp_aux"/>
    <property type="match status" value="1"/>
</dbReference>
<dbReference type="GO" id="GO:0005886">
    <property type="term" value="C:plasma membrane"/>
    <property type="evidence" value="ECO:0007669"/>
    <property type="project" value="UniProtKB-SubCell"/>
</dbReference>
<name>A0AAC9LMK3_9FLAO</name>
<keyword evidence="3 6" id="KW-0812">Transmembrane</keyword>
<feature type="transmembrane region" description="Helical" evidence="6">
    <location>
        <begin position="243"/>
        <end position="264"/>
    </location>
</feature>
<dbReference type="Pfam" id="PF12679">
    <property type="entry name" value="ABC2_membrane_2"/>
    <property type="match status" value="1"/>
</dbReference>
<dbReference type="Proteomes" id="UP000187506">
    <property type="component" value="Chromosome"/>
</dbReference>
<dbReference type="NCBIfam" id="TIGR03521">
    <property type="entry name" value="GldG"/>
    <property type="match status" value="1"/>
</dbReference>
<keyword evidence="5 6" id="KW-0472">Membrane</keyword>
<evidence type="ECO:0000256" key="2">
    <source>
        <dbReference type="ARBA" id="ARBA00022475"/>
    </source>
</evidence>
<feature type="transmembrane region" description="Helical" evidence="6">
    <location>
        <begin position="12"/>
        <end position="36"/>
    </location>
</feature>
<dbReference type="Pfam" id="PF23357">
    <property type="entry name" value="DUF7088"/>
    <property type="match status" value="1"/>
</dbReference>
<dbReference type="GO" id="GO:0140359">
    <property type="term" value="F:ABC-type transporter activity"/>
    <property type="evidence" value="ECO:0007669"/>
    <property type="project" value="InterPro"/>
</dbReference>
<dbReference type="InterPro" id="IPR055396">
    <property type="entry name" value="DUF7088"/>
</dbReference>
<accession>A0AAC9LMK3</accession>
<gene>
    <name evidence="9" type="ORF">BWR22_07385</name>
</gene>
<dbReference type="RefSeq" id="WP_076733047.1">
    <property type="nucleotide sequence ID" value="NZ_CP019352.1"/>
</dbReference>
<feature type="transmembrane region" description="Helical" evidence="6">
    <location>
        <begin position="95"/>
        <end position="119"/>
    </location>
</feature>
<evidence type="ECO:0000256" key="3">
    <source>
        <dbReference type="ARBA" id="ARBA00022692"/>
    </source>
</evidence>
<dbReference type="InterPro" id="IPR051449">
    <property type="entry name" value="ABC-2_transporter_component"/>
</dbReference>
<proteinExistence type="predicted"/>
<dbReference type="PANTHER" id="PTHR30294">
    <property type="entry name" value="MEMBRANE COMPONENT OF ABC TRANSPORTER YHHJ-RELATED"/>
    <property type="match status" value="1"/>
</dbReference>
<evidence type="ECO:0000313" key="10">
    <source>
        <dbReference type="Proteomes" id="UP000187506"/>
    </source>
</evidence>
<reference evidence="9 10" key="1">
    <citation type="submission" date="2017-01" db="EMBL/GenBank/DDBJ databases">
        <title>Complete genome of Lacinutrix venerupis DOK2-8 isolated from seawater in Dokdo.</title>
        <authorList>
            <person name="Chi W.-J."/>
            <person name="Kim J.H."/>
        </authorList>
    </citation>
    <scope>NUCLEOTIDE SEQUENCE [LARGE SCALE GENOMIC DNA]</scope>
    <source>
        <strain evidence="9 10">DOK2-8</strain>
    </source>
</reference>
<dbReference type="InterPro" id="IPR019860">
    <property type="entry name" value="Motility-assoc_ABC_perm_GldF"/>
</dbReference>
<feature type="domain" description="ABC-type uncharacterised transport system" evidence="7">
    <location>
        <begin position="425"/>
        <end position="731"/>
    </location>
</feature>
<organism evidence="9 10">
    <name type="scientific">Lacinutrix venerupis</name>
    <dbReference type="NCBI Taxonomy" id="1486034"/>
    <lineage>
        <taxon>Bacteria</taxon>
        <taxon>Pseudomonadati</taxon>
        <taxon>Bacteroidota</taxon>
        <taxon>Flavobacteriia</taxon>
        <taxon>Flavobacteriales</taxon>
        <taxon>Flavobacteriaceae</taxon>
        <taxon>Lacinutrix</taxon>
    </lineage>
</organism>
<evidence type="ECO:0000259" key="7">
    <source>
        <dbReference type="Pfam" id="PF09822"/>
    </source>
</evidence>
<evidence type="ECO:0000256" key="5">
    <source>
        <dbReference type="ARBA" id="ARBA00023136"/>
    </source>
</evidence>
<feature type="transmembrane region" description="Helical" evidence="6">
    <location>
        <begin position="139"/>
        <end position="158"/>
    </location>
</feature>
<keyword evidence="4 6" id="KW-1133">Transmembrane helix</keyword>
<keyword evidence="2" id="KW-1003">Cell membrane</keyword>
<feature type="transmembrane region" description="Helical" evidence="6">
    <location>
        <begin position="215"/>
        <end position="231"/>
    </location>
</feature>
<evidence type="ECO:0000256" key="6">
    <source>
        <dbReference type="SAM" id="Phobius"/>
    </source>
</evidence>
<comment type="subcellular location">
    <subcellularLocation>
        <location evidence="1">Cell membrane</location>
        <topology evidence="1">Multi-pass membrane protein</topology>
    </subcellularLocation>
</comment>
<feature type="domain" description="DUF7088" evidence="8">
    <location>
        <begin position="271"/>
        <end position="378"/>
    </location>
</feature>
<dbReference type="InterPro" id="IPR019863">
    <property type="entry name" value="Motility-assoc_ABC-rel_GldG"/>
</dbReference>
<keyword evidence="10" id="KW-1185">Reference proteome</keyword>